<dbReference type="CDD" id="cd00090">
    <property type="entry name" value="HTH_ARSR"/>
    <property type="match status" value="1"/>
</dbReference>
<feature type="domain" description="Transcription regulator PadR N-terminal" evidence="1">
    <location>
        <begin position="26"/>
        <end position="95"/>
    </location>
</feature>
<proteinExistence type="predicted"/>
<comment type="caution">
    <text evidence="2">The sequence shown here is derived from an EMBL/GenBank/DDBJ whole genome shotgun (WGS) entry which is preliminary data.</text>
</comment>
<sequence>MMNAIDDVLEDAMNIQYKKGVLELCVLALLHQRDRYGYEVSELLSKTIELADGTVYPILRKLKTDGLVTTYLCEESGGPPRKYYSLTDLGRKTYAEDRADYLNFAKNIESILEETSK</sequence>
<dbReference type="InterPro" id="IPR052509">
    <property type="entry name" value="Metal_resp_DNA-bind_regulator"/>
</dbReference>
<dbReference type="InterPro" id="IPR036388">
    <property type="entry name" value="WH-like_DNA-bd_sf"/>
</dbReference>
<dbReference type="InterPro" id="IPR005149">
    <property type="entry name" value="Tscrpt_reg_PadR_N"/>
</dbReference>
<accession>A0A645AHM7</accession>
<evidence type="ECO:0000313" key="2">
    <source>
        <dbReference type="EMBL" id="MPM49154.1"/>
    </source>
</evidence>
<reference evidence="2" key="1">
    <citation type="submission" date="2019-08" db="EMBL/GenBank/DDBJ databases">
        <authorList>
            <person name="Kucharzyk K."/>
            <person name="Murdoch R.W."/>
            <person name="Higgins S."/>
            <person name="Loffler F."/>
        </authorList>
    </citation>
    <scope>NUCLEOTIDE SEQUENCE</scope>
</reference>
<gene>
    <name evidence="2" type="ORF">SDC9_95882</name>
</gene>
<name>A0A645AHM7_9ZZZZ</name>
<dbReference type="InterPro" id="IPR011991">
    <property type="entry name" value="ArsR-like_HTH"/>
</dbReference>
<dbReference type="EMBL" id="VSSQ01012401">
    <property type="protein sequence ID" value="MPM49154.1"/>
    <property type="molecule type" value="Genomic_DNA"/>
</dbReference>
<dbReference type="PANTHER" id="PTHR33169">
    <property type="entry name" value="PADR-FAMILY TRANSCRIPTIONAL REGULATOR"/>
    <property type="match status" value="1"/>
</dbReference>
<dbReference type="InterPro" id="IPR036390">
    <property type="entry name" value="WH_DNA-bd_sf"/>
</dbReference>
<dbReference type="PANTHER" id="PTHR33169:SF24">
    <property type="entry name" value="TRANSCRIPTIONAL REGULATOR, PADR FAMILY"/>
    <property type="match status" value="1"/>
</dbReference>
<dbReference type="AlphaFoldDB" id="A0A645AHM7"/>
<organism evidence="2">
    <name type="scientific">bioreactor metagenome</name>
    <dbReference type="NCBI Taxonomy" id="1076179"/>
    <lineage>
        <taxon>unclassified sequences</taxon>
        <taxon>metagenomes</taxon>
        <taxon>ecological metagenomes</taxon>
    </lineage>
</organism>
<protein>
    <recommendedName>
        <fullName evidence="1">Transcription regulator PadR N-terminal domain-containing protein</fullName>
    </recommendedName>
</protein>
<evidence type="ECO:0000259" key="1">
    <source>
        <dbReference type="Pfam" id="PF03551"/>
    </source>
</evidence>
<dbReference type="SUPFAM" id="SSF46785">
    <property type="entry name" value="Winged helix' DNA-binding domain"/>
    <property type="match status" value="1"/>
</dbReference>
<dbReference type="Gene3D" id="1.10.10.10">
    <property type="entry name" value="Winged helix-like DNA-binding domain superfamily/Winged helix DNA-binding domain"/>
    <property type="match status" value="1"/>
</dbReference>
<dbReference type="Pfam" id="PF03551">
    <property type="entry name" value="PadR"/>
    <property type="match status" value="1"/>
</dbReference>